<keyword evidence="4 6" id="KW-1133">Transmembrane helix</keyword>
<evidence type="ECO:0000256" key="2">
    <source>
        <dbReference type="ARBA" id="ARBA00009457"/>
    </source>
</evidence>
<evidence type="ECO:0008006" key="9">
    <source>
        <dbReference type="Google" id="ProtNLM"/>
    </source>
</evidence>
<dbReference type="EMBL" id="LRBP01000030">
    <property type="protein sequence ID" value="OII71253.1"/>
    <property type="molecule type" value="Genomic_DNA"/>
</dbReference>
<keyword evidence="8" id="KW-1185">Reference proteome</keyword>
<evidence type="ECO:0000256" key="6">
    <source>
        <dbReference type="SAM" id="Phobius"/>
    </source>
</evidence>
<comment type="caution">
    <text evidence="7">The sequence shown here is derived from an EMBL/GenBank/DDBJ whole genome shotgun (WGS) entry which is preliminary data.</text>
</comment>
<dbReference type="GO" id="GO:0005783">
    <property type="term" value="C:endoplasmic reticulum"/>
    <property type="evidence" value="ECO:0007669"/>
    <property type="project" value="TreeGrafter"/>
</dbReference>
<comment type="similarity">
    <text evidence="2">Belongs to the CDC50/LEM3 family.</text>
</comment>
<evidence type="ECO:0000313" key="7">
    <source>
        <dbReference type="EMBL" id="OII71253.1"/>
    </source>
</evidence>
<dbReference type="OrthoDB" id="340608at2759"/>
<evidence type="ECO:0000256" key="4">
    <source>
        <dbReference type="ARBA" id="ARBA00022989"/>
    </source>
</evidence>
<evidence type="ECO:0000256" key="3">
    <source>
        <dbReference type="ARBA" id="ARBA00022692"/>
    </source>
</evidence>
<dbReference type="AlphaFoldDB" id="A0A1J4MEF4"/>
<gene>
    <name evidence="7" type="ORF">cubi_01728</name>
</gene>
<dbReference type="GO" id="GO:0005794">
    <property type="term" value="C:Golgi apparatus"/>
    <property type="evidence" value="ECO:0007669"/>
    <property type="project" value="TreeGrafter"/>
</dbReference>
<dbReference type="Proteomes" id="UP000186176">
    <property type="component" value="Unassembled WGS sequence"/>
</dbReference>
<dbReference type="PANTHER" id="PTHR10926">
    <property type="entry name" value="CELL CYCLE CONTROL PROTEIN 50"/>
    <property type="match status" value="1"/>
</dbReference>
<feature type="transmembrane region" description="Helical" evidence="6">
    <location>
        <begin position="380"/>
        <end position="401"/>
    </location>
</feature>
<dbReference type="GO" id="GO:0005886">
    <property type="term" value="C:plasma membrane"/>
    <property type="evidence" value="ECO:0007669"/>
    <property type="project" value="TreeGrafter"/>
</dbReference>
<sequence>MNMEINSSLKQRNNTRESFDNGKLIFTDNELNSCVDKVVVNTNSNISEHEIGESNNTNNNNNNISSEMFIGEELKIPLDSEHHSIINMKKERNEENYFHIYNNKYINNNLEKWAPAYTPNYLIIIYILVGITFITIGVYLQILSKNTIECIINYEDSPGNGLTIDTFVEIKSENCNPSMISGTEIKYLHGEFFLYYQLRNFYQNNNLFVNSRSDRQLSGELIYNEEILSECYPFIKDKQERILYPCGIAAYTIFNDTFTISDGQNDPIEIDDSLETITFKTDQMIFKNIPENELVKHKFNDWLPKDIFPGRIENPHFIVWMKFSPFSNFNKIYGKLYSKKNKLILPLKIHIKNRYPVHLFNGSKYIVISQSTIFGGKNPYFGIFYIISGIFFILISLYYIVRNKFNTNTLGDFRYLYWNST</sequence>
<proteinExistence type="inferred from homology"/>
<dbReference type="InterPro" id="IPR005045">
    <property type="entry name" value="CDC50/LEM3_fam"/>
</dbReference>
<dbReference type="GeneID" id="39978519"/>
<dbReference type="VEuPathDB" id="CryptoDB:cubi_01728"/>
<dbReference type="RefSeq" id="XP_028873124.1">
    <property type="nucleotide sequence ID" value="XM_029018740.1"/>
</dbReference>
<organism evidence="7 8">
    <name type="scientific">Cryptosporidium ubiquitum</name>
    <dbReference type="NCBI Taxonomy" id="857276"/>
    <lineage>
        <taxon>Eukaryota</taxon>
        <taxon>Sar</taxon>
        <taxon>Alveolata</taxon>
        <taxon>Apicomplexa</taxon>
        <taxon>Conoidasida</taxon>
        <taxon>Coccidia</taxon>
        <taxon>Eucoccidiorida</taxon>
        <taxon>Eimeriorina</taxon>
        <taxon>Cryptosporidiidae</taxon>
        <taxon>Cryptosporidium</taxon>
    </lineage>
</organism>
<keyword evidence="3 6" id="KW-0812">Transmembrane</keyword>
<protein>
    <recommendedName>
        <fullName evidence="9">LEM3/CDC50 family protein</fullName>
    </recommendedName>
</protein>
<accession>A0A1J4MEF4</accession>
<reference evidence="7 8" key="1">
    <citation type="submission" date="2016-10" db="EMBL/GenBank/DDBJ databases">
        <title>Reductive evolution of mitochondrial metabolism and differential evolution of invasion-related proteins in Cryptosporidium.</title>
        <authorList>
            <person name="Liu S."/>
            <person name="Roellig D.M."/>
            <person name="Guo Y."/>
            <person name="Li N."/>
            <person name="Frace M.A."/>
            <person name="Tang K."/>
            <person name="Zhang L."/>
            <person name="Feng Y."/>
            <person name="Xiao L."/>
        </authorList>
    </citation>
    <scope>NUCLEOTIDE SEQUENCE [LARGE SCALE GENOMIC DNA]</scope>
    <source>
        <strain evidence="7">39726</strain>
    </source>
</reference>
<evidence type="ECO:0000313" key="8">
    <source>
        <dbReference type="Proteomes" id="UP000186176"/>
    </source>
</evidence>
<keyword evidence="5 6" id="KW-0472">Membrane</keyword>
<comment type="subcellular location">
    <subcellularLocation>
        <location evidence="1">Membrane</location>
        <topology evidence="1">Multi-pass membrane protein</topology>
    </subcellularLocation>
</comment>
<name>A0A1J4MEF4_9CRYT</name>
<feature type="transmembrane region" description="Helical" evidence="6">
    <location>
        <begin position="121"/>
        <end position="142"/>
    </location>
</feature>
<dbReference type="PANTHER" id="PTHR10926:SF0">
    <property type="entry name" value="CDC50, ISOFORM A"/>
    <property type="match status" value="1"/>
</dbReference>
<evidence type="ECO:0000256" key="5">
    <source>
        <dbReference type="ARBA" id="ARBA00023136"/>
    </source>
</evidence>
<dbReference type="Pfam" id="PF03381">
    <property type="entry name" value="CDC50"/>
    <property type="match status" value="1"/>
</dbReference>
<evidence type="ECO:0000256" key="1">
    <source>
        <dbReference type="ARBA" id="ARBA00004141"/>
    </source>
</evidence>